<dbReference type="Pfam" id="PF00708">
    <property type="entry name" value="Acylphosphatase"/>
    <property type="match status" value="1"/>
</dbReference>
<dbReference type="PANTHER" id="PTHR47268:SF4">
    <property type="entry name" value="ACYLPHOSPHATASE"/>
    <property type="match status" value="1"/>
</dbReference>
<evidence type="ECO:0000256" key="1">
    <source>
        <dbReference type="ARBA" id="ARBA00005614"/>
    </source>
</evidence>
<protein>
    <recommendedName>
        <fullName evidence="3 5">Acylphosphatase</fullName>
        <ecNumber evidence="2 5">3.6.1.7</ecNumber>
    </recommendedName>
</protein>
<evidence type="ECO:0000313" key="9">
    <source>
        <dbReference type="Proteomes" id="UP001145481"/>
    </source>
</evidence>
<comment type="similarity">
    <text evidence="1 7">Belongs to the acylphosphatase family.</text>
</comment>
<dbReference type="InterPro" id="IPR036046">
    <property type="entry name" value="Acylphosphatase-like_dom_sf"/>
</dbReference>
<dbReference type="RefSeq" id="WP_005726093.1">
    <property type="nucleotide sequence ID" value="NZ_CP017961.1"/>
</dbReference>
<feature type="active site" evidence="5">
    <location>
        <position position="36"/>
    </location>
</feature>
<comment type="catalytic activity">
    <reaction evidence="4 5 6">
        <text>an acyl phosphate + H2O = a carboxylate + phosphate + H(+)</text>
        <dbReference type="Rhea" id="RHEA:14965"/>
        <dbReference type="ChEBI" id="CHEBI:15377"/>
        <dbReference type="ChEBI" id="CHEBI:15378"/>
        <dbReference type="ChEBI" id="CHEBI:29067"/>
        <dbReference type="ChEBI" id="CHEBI:43474"/>
        <dbReference type="ChEBI" id="CHEBI:59918"/>
        <dbReference type="EC" id="3.6.1.7"/>
    </reaction>
</comment>
<dbReference type="AlphaFoldDB" id="A0A1E3XKS0"/>
<evidence type="ECO:0000256" key="6">
    <source>
        <dbReference type="RuleBase" id="RU000553"/>
    </source>
</evidence>
<evidence type="ECO:0000256" key="4">
    <source>
        <dbReference type="ARBA" id="ARBA00047645"/>
    </source>
</evidence>
<proteinExistence type="inferred from homology"/>
<dbReference type="Gene3D" id="3.30.70.100">
    <property type="match status" value="1"/>
</dbReference>
<dbReference type="GeneID" id="77206117"/>
<dbReference type="InterPro" id="IPR001792">
    <property type="entry name" value="Acylphosphatase-like_dom"/>
</dbReference>
<dbReference type="PROSITE" id="PS00151">
    <property type="entry name" value="ACYLPHOSPHATASE_2"/>
    <property type="match status" value="1"/>
</dbReference>
<dbReference type="EMBL" id="JANJHC010000008">
    <property type="protein sequence ID" value="MDA5622948.1"/>
    <property type="molecule type" value="Genomic_DNA"/>
</dbReference>
<accession>A0A1E3XKS0</accession>
<dbReference type="GO" id="GO:0003998">
    <property type="term" value="F:acylphosphatase activity"/>
    <property type="evidence" value="ECO:0007669"/>
    <property type="project" value="UniProtKB-EC"/>
</dbReference>
<dbReference type="PROSITE" id="PS51160">
    <property type="entry name" value="ACYLPHOSPHATASE_3"/>
    <property type="match status" value="1"/>
</dbReference>
<organism evidence="8 9">
    <name type="scientific">Pasteurella multocida</name>
    <dbReference type="NCBI Taxonomy" id="747"/>
    <lineage>
        <taxon>Bacteria</taxon>
        <taxon>Pseudomonadati</taxon>
        <taxon>Pseudomonadota</taxon>
        <taxon>Gammaproteobacteria</taxon>
        <taxon>Pasteurellales</taxon>
        <taxon>Pasteurellaceae</taxon>
        <taxon>Pasteurella</taxon>
    </lineage>
</organism>
<dbReference type="PANTHER" id="PTHR47268">
    <property type="entry name" value="ACYLPHOSPHATASE"/>
    <property type="match status" value="1"/>
</dbReference>
<dbReference type="SMR" id="A0A1E3XKS0"/>
<evidence type="ECO:0000256" key="7">
    <source>
        <dbReference type="RuleBase" id="RU004168"/>
    </source>
</evidence>
<evidence type="ECO:0000313" key="8">
    <source>
        <dbReference type="EMBL" id="MDA5622948.1"/>
    </source>
</evidence>
<gene>
    <name evidence="8" type="ORF">NM948_05240</name>
</gene>
<dbReference type="EC" id="3.6.1.7" evidence="2 5"/>
<dbReference type="Proteomes" id="UP001145481">
    <property type="component" value="Unassembled WGS sequence"/>
</dbReference>
<feature type="active site" evidence="5">
    <location>
        <position position="18"/>
    </location>
</feature>
<keyword evidence="5 6" id="KW-0378">Hydrolase</keyword>
<sequence>MLKKQFIVYGLVQGVGFRYFTWKTAMQIGVKGYVRNRDDGSVEVVAVGSTTQLAQLHTWLTQGPRTASVEQVIEQEYADSREFTDFSVRY</sequence>
<evidence type="ECO:0000256" key="2">
    <source>
        <dbReference type="ARBA" id="ARBA00012150"/>
    </source>
</evidence>
<evidence type="ECO:0000256" key="5">
    <source>
        <dbReference type="PROSITE-ProRule" id="PRU00520"/>
    </source>
</evidence>
<name>A0A1E3XKS0_PASMD</name>
<dbReference type="PROSITE" id="PS00150">
    <property type="entry name" value="ACYLPHOSPHATASE_1"/>
    <property type="match status" value="1"/>
</dbReference>
<dbReference type="SUPFAM" id="SSF54975">
    <property type="entry name" value="Acylphosphatase/BLUF domain-like"/>
    <property type="match status" value="1"/>
</dbReference>
<comment type="caution">
    <text evidence="8">The sequence shown here is derived from an EMBL/GenBank/DDBJ whole genome shotgun (WGS) entry which is preliminary data.</text>
</comment>
<dbReference type="NCBIfam" id="NF011000">
    <property type="entry name" value="PRK14426.1"/>
    <property type="match status" value="1"/>
</dbReference>
<dbReference type="InterPro" id="IPR020456">
    <property type="entry name" value="Acylphosphatase"/>
</dbReference>
<evidence type="ECO:0000256" key="3">
    <source>
        <dbReference type="ARBA" id="ARBA00015991"/>
    </source>
</evidence>
<reference evidence="8" key="1">
    <citation type="submission" date="2022-07" db="EMBL/GenBank/DDBJ databases">
        <title>Genome-based characterization of novel serogroup A variants of Pasteurella multocida.</title>
        <authorList>
            <person name="Prajapati A."/>
            <person name="Yogisharadhya R."/>
            <person name="Mohanty N."/>
            <person name="Chanda M."/>
            <person name="Mendem S.K."/>
            <person name="Siddaramappa S."/>
            <person name="Shivachandra S.B."/>
        </authorList>
    </citation>
    <scope>NUCLEOTIDE SEQUENCE</scope>
    <source>
        <strain evidence="8">NIVEDIPm19</strain>
    </source>
</reference>
<dbReference type="InterPro" id="IPR017968">
    <property type="entry name" value="Acylphosphatase_CS"/>
</dbReference>
<dbReference type="NCBIfam" id="NF011019">
    <property type="entry name" value="PRK14448.1"/>
    <property type="match status" value="1"/>
</dbReference>